<feature type="compositionally biased region" description="Polar residues" evidence="1">
    <location>
        <begin position="32"/>
        <end position="56"/>
    </location>
</feature>
<accession>A0A9P5ZYI0</accession>
<dbReference type="AlphaFoldDB" id="A0A9P5ZYI0"/>
<evidence type="ECO:0000256" key="1">
    <source>
        <dbReference type="SAM" id="MobiDB-lite"/>
    </source>
</evidence>
<dbReference type="OrthoDB" id="10329037at2759"/>
<comment type="caution">
    <text evidence="2">The sequence shown here is derived from an EMBL/GenBank/DDBJ whole genome shotgun (WGS) entry which is preliminary data.</text>
</comment>
<keyword evidence="3" id="KW-1185">Reference proteome</keyword>
<dbReference type="EMBL" id="MU154553">
    <property type="protein sequence ID" value="KAF9496324.1"/>
    <property type="molecule type" value="Genomic_DNA"/>
</dbReference>
<organism evidence="2 3">
    <name type="scientific">Pleurotus eryngii</name>
    <name type="common">Boletus of the steppes</name>
    <dbReference type="NCBI Taxonomy" id="5323"/>
    <lineage>
        <taxon>Eukaryota</taxon>
        <taxon>Fungi</taxon>
        <taxon>Dikarya</taxon>
        <taxon>Basidiomycota</taxon>
        <taxon>Agaricomycotina</taxon>
        <taxon>Agaricomycetes</taxon>
        <taxon>Agaricomycetidae</taxon>
        <taxon>Agaricales</taxon>
        <taxon>Pleurotineae</taxon>
        <taxon>Pleurotaceae</taxon>
        <taxon>Pleurotus</taxon>
    </lineage>
</organism>
<gene>
    <name evidence="2" type="ORF">BDN71DRAFT_762712</name>
</gene>
<dbReference type="Proteomes" id="UP000807025">
    <property type="component" value="Unassembled WGS sequence"/>
</dbReference>
<name>A0A9P5ZYI0_PLEER</name>
<feature type="compositionally biased region" description="Polar residues" evidence="1">
    <location>
        <begin position="64"/>
        <end position="80"/>
    </location>
</feature>
<protein>
    <submittedName>
        <fullName evidence="2">Uncharacterized protein</fullName>
    </submittedName>
</protein>
<evidence type="ECO:0000313" key="2">
    <source>
        <dbReference type="EMBL" id="KAF9496324.1"/>
    </source>
</evidence>
<reference evidence="2" key="1">
    <citation type="submission" date="2020-11" db="EMBL/GenBank/DDBJ databases">
        <authorList>
            <consortium name="DOE Joint Genome Institute"/>
            <person name="Ahrendt S."/>
            <person name="Riley R."/>
            <person name="Andreopoulos W."/>
            <person name="Labutti K."/>
            <person name="Pangilinan J."/>
            <person name="Ruiz-Duenas F.J."/>
            <person name="Barrasa J.M."/>
            <person name="Sanchez-Garcia M."/>
            <person name="Camarero S."/>
            <person name="Miyauchi S."/>
            <person name="Serrano A."/>
            <person name="Linde D."/>
            <person name="Babiker R."/>
            <person name="Drula E."/>
            <person name="Ayuso-Fernandez I."/>
            <person name="Pacheco R."/>
            <person name="Padilla G."/>
            <person name="Ferreira P."/>
            <person name="Barriuso J."/>
            <person name="Kellner H."/>
            <person name="Castanera R."/>
            <person name="Alfaro M."/>
            <person name="Ramirez L."/>
            <person name="Pisabarro A.G."/>
            <person name="Kuo A."/>
            <person name="Tritt A."/>
            <person name="Lipzen A."/>
            <person name="He G."/>
            <person name="Yan M."/>
            <person name="Ng V."/>
            <person name="Cullen D."/>
            <person name="Martin F."/>
            <person name="Rosso M.-N."/>
            <person name="Henrissat B."/>
            <person name="Hibbett D."/>
            <person name="Martinez A.T."/>
            <person name="Grigoriev I.V."/>
        </authorList>
    </citation>
    <scope>NUCLEOTIDE SEQUENCE</scope>
    <source>
        <strain evidence="2">ATCC 90797</strain>
    </source>
</reference>
<evidence type="ECO:0000313" key="3">
    <source>
        <dbReference type="Proteomes" id="UP000807025"/>
    </source>
</evidence>
<feature type="region of interest" description="Disordered" evidence="1">
    <location>
        <begin position="1"/>
        <end position="88"/>
    </location>
</feature>
<proteinExistence type="predicted"/>
<sequence length="88" mass="9514">MSCCSSLGLSRHFENNNMQEDAAREAELFQVQPHQSAPMESTPSHPSRSNSAQQGDRTPATGHGRTQSTTRNNDEVSTASARPDTLAT</sequence>